<evidence type="ECO:0000256" key="2">
    <source>
        <dbReference type="ARBA" id="ARBA00004286"/>
    </source>
</evidence>
<dbReference type="EMBL" id="CASHTH010004207">
    <property type="protein sequence ID" value="CAI8054760.1"/>
    <property type="molecule type" value="Genomic_DNA"/>
</dbReference>
<keyword evidence="3" id="KW-0158">Chromosome</keyword>
<comment type="subcellular location">
    <subcellularLocation>
        <location evidence="2">Chromosome</location>
    </subcellularLocation>
    <subcellularLocation>
        <location evidence="1">Nucleus</location>
    </subcellularLocation>
</comment>
<keyword evidence="4" id="KW-0238">DNA-binding</keyword>
<evidence type="ECO:0000256" key="7">
    <source>
        <dbReference type="SAM" id="MobiDB-lite"/>
    </source>
</evidence>
<feature type="compositionally biased region" description="Gly residues" evidence="7">
    <location>
        <begin position="1"/>
        <end position="14"/>
    </location>
</feature>
<protein>
    <submittedName>
        <fullName evidence="8">Uncharacterized protein</fullName>
    </submittedName>
</protein>
<accession>A0AA35XK22</accession>
<dbReference type="GO" id="GO:0003677">
    <property type="term" value="F:DNA binding"/>
    <property type="evidence" value="ECO:0007669"/>
    <property type="project" value="UniProtKB-KW"/>
</dbReference>
<evidence type="ECO:0000256" key="3">
    <source>
        <dbReference type="ARBA" id="ARBA00022454"/>
    </source>
</evidence>
<dbReference type="AlphaFoldDB" id="A0AA35XK22"/>
<dbReference type="GO" id="GO:0005634">
    <property type="term" value="C:nucleus"/>
    <property type="evidence" value="ECO:0007669"/>
    <property type="project" value="UniProtKB-SubCell"/>
</dbReference>
<comment type="caution">
    <text evidence="8">The sequence shown here is derived from an EMBL/GenBank/DDBJ whole genome shotgun (WGS) entry which is preliminary data.</text>
</comment>
<organism evidence="8 9">
    <name type="scientific">Geodia barretti</name>
    <name type="common">Barrett's horny sponge</name>
    <dbReference type="NCBI Taxonomy" id="519541"/>
    <lineage>
        <taxon>Eukaryota</taxon>
        <taxon>Metazoa</taxon>
        <taxon>Porifera</taxon>
        <taxon>Demospongiae</taxon>
        <taxon>Heteroscleromorpha</taxon>
        <taxon>Tetractinellida</taxon>
        <taxon>Astrophorina</taxon>
        <taxon>Geodiidae</taxon>
        <taxon>Geodia</taxon>
    </lineage>
</organism>
<dbReference type="Proteomes" id="UP001174909">
    <property type="component" value="Unassembled WGS sequence"/>
</dbReference>
<evidence type="ECO:0000313" key="9">
    <source>
        <dbReference type="Proteomes" id="UP001174909"/>
    </source>
</evidence>
<keyword evidence="6" id="KW-0544">Nucleosome core</keyword>
<gene>
    <name evidence="8" type="ORF">GBAR_LOCUS29862</name>
</gene>
<keyword evidence="5" id="KW-0539">Nucleus</keyword>
<evidence type="ECO:0000256" key="1">
    <source>
        <dbReference type="ARBA" id="ARBA00004123"/>
    </source>
</evidence>
<reference evidence="8" key="1">
    <citation type="submission" date="2023-03" db="EMBL/GenBank/DDBJ databases">
        <authorList>
            <person name="Steffen K."/>
            <person name="Cardenas P."/>
        </authorList>
    </citation>
    <scope>NUCLEOTIDE SEQUENCE</scope>
</reference>
<feature type="region of interest" description="Disordered" evidence="7">
    <location>
        <begin position="1"/>
        <end position="43"/>
    </location>
</feature>
<evidence type="ECO:0000313" key="8">
    <source>
        <dbReference type="EMBL" id="CAI8054760.1"/>
    </source>
</evidence>
<evidence type="ECO:0000256" key="6">
    <source>
        <dbReference type="ARBA" id="ARBA00023269"/>
    </source>
</evidence>
<dbReference type="InterPro" id="IPR001951">
    <property type="entry name" value="Histone_H4"/>
</dbReference>
<dbReference type="GO" id="GO:0030527">
    <property type="term" value="F:structural constituent of chromatin"/>
    <property type="evidence" value="ECO:0007669"/>
    <property type="project" value="InterPro"/>
</dbReference>
<proteinExistence type="predicted"/>
<evidence type="ECO:0000256" key="5">
    <source>
        <dbReference type="ARBA" id="ARBA00023242"/>
    </source>
</evidence>
<sequence>MSGRGKGGKGLGKGGAKRQEDSARQHPGHHQVQPPPLARRGRSQAYLWPHLRGARGVLSPLRLEYVSVSACHVYKTPRHQQEKTASLAHGRRLRLTGACTRRWERTSRTYRAAAEALHLFCFYFSRSHTALLRARHKLPNE</sequence>
<keyword evidence="9" id="KW-1185">Reference proteome</keyword>
<evidence type="ECO:0000256" key="4">
    <source>
        <dbReference type="ARBA" id="ARBA00023125"/>
    </source>
</evidence>
<dbReference type="GO" id="GO:0000786">
    <property type="term" value="C:nucleosome"/>
    <property type="evidence" value="ECO:0007669"/>
    <property type="project" value="UniProtKB-KW"/>
</dbReference>
<dbReference type="PRINTS" id="PR00623">
    <property type="entry name" value="HISTONEH4"/>
</dbReference>
<name>A0AA35XK22_GEOBA</name>